<evidence type="ECO:0000259" key="15">
    <source>
        <dbReference type="PROSITE" id="PS51194"/>
    </source>
</evidence>
<evidence type="ECO:0000256" key="9">
    <source>
        <dbReference type="ARBA" id="ARBA00022840"/>
    </source>
</evidence>
<evidence type="ECO:0000256" key="2">
    <source>
        <dbReference type="ARBA" id="ARBA00009334"/>
    </source>
</evidence>
<organism evidence="16 17">
    <name type="scientific">Hondaea fermentalgiana</name>
    <dbReference type="NCBI Taxonomy" id="2315210"/>
    <lineage>
        <taxon>Eukaryota</taxon>
        <taxon>Sar</taxon>
        <taxon>Stramenopiles</taxon>
        <taxon>Bigyra</taxon>
        <taxon>Labyrinthulomycetes</taxon>
        <taxon>Thraustochytrida</taxon>
        <taxon>Thraustochytriidae</taxon>
        <taxon>Hondaea</taxon>
    </lineage>
</organism>
<feature type="compositionally biased region" description="Basic residues" evidence="13">
    <location>
        <begin position="30"/>
        <end position="41"/>
    </location>
</feature>
<keyword evidence="17" id="KW-1185">Reference proteome</keyword>
<dbReference type="PROSITE" id="PS51194">
    <property type="entry name" value="HELICASE_CTER"/>
    <property type="match status" value="1"/>
</dbReference>
<feature type="region of interest" description="Disordered" evidence="13">
    <location>
        <begin position="1"/>
        <end position="105"/>
    </location>
</feature>
<dbReference type="PANTHER" id="PTHR47958">
    <property type="entry name" value="ATP-DEPENDENT RNA HELICASE DBP3"/>
    <property type="match status" value="1"/>
</dbReference>
<dbReference type="InterPro" id="IPR027417">
    <property type="entry name" value="P-loop_NTPase"/>
</dbReference>
<comment type="caution">
    <text evidence="16">The sequence shown here is derived from an EMBL/GenBank/DDBJ whole genome shotgun (WGS) entry which is preliminary data.</text>
</comment>
<evidence type="ECO:0000256" key="1">
    <source>
        <dbReference type="ARBA" id="ARBA00004604"/>
    </source>
</evidence>
<keyword evidence="4" id="KW-0690">Ribosome biogenesis</keyword>
<evidence type="ECO:0000256" key="11">
    <source>
        <dbReference type="ARBA" id="ARBA00037449"/>
    </source>
</evidence>
<dbReference type="Pfam" id="PF00270">
    <property type="entry name" value="DEAD"/>
    <property type="match status" value="1"/>
</dbReference>
<dbReference type="EMBL" id="BEYU01000189">
    <property type="protein sequence ID" value="GBG34361.1"/>
    <property type="molecule type" value="Genomic_DNA"/>
</dbReference>
<accession>A0A2R5H0Q9</accession>
<keyword evidence="8 12" id="KW-0347">Helicase</keyword>
<dbReference type="InterPro" id="IPR000629">
    <property type="entry name" value="RNA-helicase_DEAD-box_CS"/>
</dbReference>
<feature type="domain" description="Helicase ATP-binding" evidence="14">
    <location>
        <begin position="172"/>
        <end position="354"/>
    </location>
</feature>
<evidence type="ECO:0000256" key="13">
    <source>
        <dbReference type="SAM" id="MobiDB-lite"/>
    </source>
</evidence>
<dbReference type="Proteomes" id="UP000241890">
    <property type="component" value="Unassembled WGS sequence"/>
</dbReference>
<dbReference type="GO" id="GO:0005524">
    <property type="term" value="F:ATP binding"/>
    <property type="evidence" value="ECO:0007669"/>
    <property type="project" value="UniProtKB-KW"/>
</dbReference>
<evidence type="ECO:0000256" key="10">
    <source>
        <dbReference type="ARBA" id="ARBA00023242"/>
    </source>
</evidence>
<dbReference type="InterPro" id="IPR011545">
    <property type="entry name" value="DEAD/DEAH_box_helicase_dom"/>
</dbReference>
<evidence type="ECO:0000313" key="16">
    <source>
        <dbReference type="EMBL" id="GBG34361.1"/>
    </source>
</evidence>
<dbReference type="EC" id="3.6.4.13" evidence="3"/>
<keyword evidence="9 12" id="KW-0067">ATP-binding</keyword>
<name>A0A2R5H0Q9_9STRA</name>
<comment type="function">
    <text evidence="11">ATP-dependent RNA helicase required for 60S ribosomal subunit synthesis. Involved in efficient pre-rRNA processing, predominantly at site A3, which is necessary for the normal formation of 25S and 5.8S rRNAs.</text>
</comment>
<comment type="subcellular location">
    <subcellularLocation>
        <location evidence="1">Nucleus</location>
        <location evidence="1">Nucleolus</location>
    </subcellularLocation>
</comment>
<dbReference type="InterPro" id="IPR001650">
    <property type="entry name" value="Helicase_C-like"/>
</dbReference>
<dbReference type="PROSITE" id="PS51192">
    <property type="entry name" value="HELICASE_ATP_BIND_1"/>
    <property type="match status" value="1"/>
</dbReference>
<evidence type="ECO:0000259" key="14">
    <source>
        <dbReference type="PROSITE" id="PS51192"/>
    </source>
</evidence>
<feature type="compositionally biased region" description="Acidic residues" evidence="13">
    <location>
        <begin position="13"/>
        <end position="23"/>
    </location>
</feature>
<dbReference type="Gene3D" id="3.40.50.300">
    <property type="entry name" value="P-loop containing nucleotide triphosphate hydrolases"/>
    <property type="match status" value="2"/>
</dbReference>
<keyword evidence="7 12" id="KW-0378">Hydrolase</keyword>
<keyword evidence="5" id="KW-0698">rRNA processing</keyword>
<feature type="region of interest" description="Disordered" evidence="13">
    <location>
        <begin position="542"/>
        <end position="566"/>
    </location>
</feature>
<evidence type="ECO:0000313" key="17">
    <source>
        <dbReference type="Proteomes" id="UP000241890"/>
    </source>
</evidence>
<gene>
    <name evidence="16" type="ORF">FCC1311_105842</name>
</gene>
<dbReference type="OrthoDB" id="196131at2759"/>
<dbReference type="InterPro" id="IPR044742">
    <property type="entry name" value="DEAD/DEAH_RhlB"/>
</dbReference>
<evidence type="ECO:0000256" key="6">
    <source>
        <dbReference type="ARBA" id="ARBA00022741"/>
    </source>
</evidence>
<dbReference type="FunFam" id="3.40.50.300:FF:000008">
    <property type="entry name" value="ATP-dependent RNA helicase RhlB"/>
    <property type="match status" value="1"/>
</dbReference>
<protein>
    <recommendedName>
        <fullName evidence="3">RNA helicase</fullName>
        <ecNumber evidence="3">3.6.4.13</ecNumber>
    </recommendedName>
</protein>
<dbReference type="GO" id="GO:0003724">
    <property type="term" value="F:RNA helicase activity"/>
    <property type="evidence" value="ECO:0007669"/>
    <property type="project" value="UniProtKB-EC"/>
</dbReference>
<dbReference type="Pfam" id="PF00271">
    <property type="entry name" value="Helicase_C"/>
    <property type="match status" value="1"/>
</dbReference>
<dbReference type="AlphaFoldDB" id="A0A2R5H0Q9"/>
<feature type="compositionally biased region" description="Basic residues" evidence="13">
    <location>
        <begin position="69"/>
        <end position="89"/>
    </location>
</feature>
<feature type="compositionally biased region" description="Basic and acidic residues" evidence="13">
    <location>
        <begin position="542"/>
        <end position="554"/>
    </location>
</feature>
<evidence type="ECO:0000256" key="8">
    <source>
        <dbReference type="ARBA" id="ARBA00022806"/>
    </source>
</evidence>
<evidence type="ECO:0000256" key="3">
    <source>
        <dbReference type="ARBA" id="ARBA00012552"/>
    </source>
</evidence>
<evidence type="ECO:0000256" key="5">
    <source>
        <dbReference type="ARBA" id="ARBA00022552"/>
    </source>
</evidence>
<dbReference type="SMART" id="SM00487">
    <property type="entry name" value="DEXDc"/>
    <property type="match status" value="1"/>
</dbReference>
<proteinExistence type="inferred from homology"/>
<dbReference type="CDD" id="cd18787">
    <property type="entry name" value="SF2_C_DEAD"/>
    <property type="match status" value="1"/>
</dbReference>
<feature type="compositionally biased region" description="Basic and acidic residues" evidence="13">
    <location>
        <begin position="1"/>
        <end position="12"/>
    </location>
</feature>
<comment type="similarity">
    <text evidence="2">Belongs to the DEAD box helicase family. DDX5/DBP2 subfamily.</text>
</comment>
<keyword evidence="6 12" id="KW-0547">Nucleotide-binding</keyword>
<evidence type="ECO:0000256" key="12">
    <source>
        <dbReference type="RuleBase" id="RU000492"/>
    </source>
</evidence>
<dbReference type="InParanoid" id="A0A2R5H0Q9"/>
<dbReference type="SMART" id="SM00490">
    <property type="entry name" value="HELICc"/>
    <property type="match status" value="1"/>
</dbReference>
<dbReference type="InterPro" id="IPR014001">
    <property type="entry name" value="Helicase_ATP-bd"/>
</dbReference>
<reference evidence="16 17" key="1">
    <citation type="submission" date="2017-12" db="EMBL/GenBank/DDBJ databases">
        <title>Sequencing, de novo assembly and annotation of complete genome of a new Thraustochytrid species, strain FCC1311.</title>
        <authorList>
            <person name="Sedici K."/>
            <person name="Godart F."/>
            <person name="Aiese Cigliano R."/>
            <person name="Sanseverino W."/>
            <person name="Barakat M."/>
            <person name="Ortet P."/>
            <person name="Marechal E."/>
            <person name="Cagnac O."/>
            <person name="Amato A."/>
        </authorList>
    </citation>
    <scope>NUCLEOTIDE SEQUENCE [LARGE SCALE GENOMIC DNA]</scope>
</reference>
<feature type="domain" description="Helicase C-terminal" evidence="15">
    <location>
        <begin position="382"/>
        <end position="528"/>
    </location>
</feature>
<dbReference type="SUPFAM" id="SSF52540">
    <property type="entry name" value="P-loop containing nucleoside triphosphate hydrolases"/>
    <property type="match status" value="1"/>
</dbReference>
<dbReference type="CDD" id="cd00268">
    <property type="entry name" value="DEADc"/>
    <property type="match status" value="1"/>
</dbReference>
<feature type="compositionally biased region" description="Acidic residues" evidence="13">
    <location>
        <begin position="52"/>
        <end position="64"/>
    </location>
</feature>
<sequence>MKELEKKDKKAEDEEDGEAEEEVIISKKDKKEKKSKKKGKKRPLEEATSENADADAEEDAEDDSETKSDKKKKKDKKSKKDKKEKKNKKAKTEGASGNTAKSGATVPAADISQSEVDAFRKEKRITVDGDMEVFPYTTFEIARKCFADVAMPPLNACCKGFKTPSPIQAQAWPIVLAGRDMVGIAQTGSGKTLAFLLPGLCRMLQGDYGPGGAAAPRALVLAPTRELAMQSAKVAEQACAACDELSALVVFGGQPKWEQRKKIQTLSTLDILVATPGRLLDFVNDQVIDLSRVHYLVLDEADRMLDMGFEKDVRRIIDMCAPRSDGRQTVMFSATWPTEIRNLASSFMENPIRVTVGSDKLAASTSVTQIVEVVEPFEKERKLLALLRKIHDGKNRIVVFGLYKKEAANLERALQRNGFKVMGVHGDKLQSAREEAVRKFDSGEFPILVATDVASRGLDIKGVEYVVNVTFPLTVEDYVHRIGRTGRAGAKGTAYTFFTQHDKHLAGALQNVLREAGEKVPASLAKFGNSVKKKEHKLYGSHFKETDGPMKEASHVTFGDDDSDDE</sequence>
<evidence type="ECO:0000256" key="4">
    <source>
        <dbReference type="ARBA" id="ARBA00022517"/>
    </source>
</evidence>
<dbReference type="PROSITE" id="PS00039">
    <property type="entry name" value="DEAD_ATP_HELICASE"/>
    <property type="match status" value="1"/>
</dbReference>
<evidence type="ECO:0000256" key="7">
    <source>
        <dbReference type="ARBA" id="ARBA00022801"/>
    </source>
</evidence>
<dbReference type="GO" id="GO:0016787">
    <property type="term" value="F:hydrolase activity"/>
    <property type="evidence" value="ECO:0007669"/>
    <property type="project" value="UniProtKB-KW"/>
</dbReference>
<dbReference type="GO" id="GO:0003676">
    <property type="term" value="F:nucleic acid binding"/>
    <property type="evidence" value="ECO:0007669"/>
    <property type="project" value="InterPro"/>
</dbReference>
<keyword evidence="10" id="KW-0539">Nucleus</keyword>